<dbReference type="Proteomes" id="UP000294796">
    <property type="component" value="Unassembled WGS sequence"/>
</dbReference>
<name>A0A4R5TVA1_9GAMM</name>
<keyword evidence="3" id="KW-1185">Reference proteome</keyword>
<dbReference type="EMBL" id="SMTF01000004">
    <property type="protein sequence ID" value="TDK25013.1"/>
    <property type="molecule type" value="Genomic_DNA"/>
</dbReference>
<protein>
    <submittedName>
        <fullName evidence="2">Uncharacterized protein</fullName>
    </submittedName>
</protein>
<dbReference type="OrthoDB" id="513141at2"/>
<evidence type="ECO:0000256" key="1">
    <source>
        <dbReference type="SAM" id="SignalP"/>
    </source>
</evidence>
<organism evidence="2 3">
    <name type="scientific">Luteimonas aestuarii</name>
    <dbReference type="NCBI Taxonomy" id="453837"/>
    <lineage>
        <taxon>Bacteria</taxon>
        <taxon>Pseudomonadati</taxon>
        <taxon>Pseudomonadota</taxon>
        <taxon>Gammaproteobacteria</taxon>
        <taxon>Lysobacterales</taxon>
        <taxon>Lysobacteraceae</taxon>
        <taxon>Luteimonas</taxon>
    </lineage>
</organism>
<comment type="caution">
    <text evidence="2">The sequence shown here is derived from an EMBL/GenBank/DDBJ whole genome shotgun (WGS) entry which is preliminary data.</text>
</comment>
<feature type="signal peptide" evidence="1">
    <location>
        <begin position="1"/>
        <end position="22"/>
    </location>
</feature>
<reference evidence="2 3" key="1">
    <citation type="submission" date="2019-03" db="EMBL/GenBank/DDBJ databases">
        <title>Luteimonas zhaokaii sp.nov., isolated from the rectal contents of Plateau pika in Yushu, Qinghai Province, China.</title>
        <authorList>
            <person name="Zhang G."/>
        </authorList>
    </citation>
    <scope>NUCLEOTIDE SEQUENCE [LARGE SCALE GENOMIC DNA]</scope>
    <source>
        <strain evidence="2 3">B9</strain>
    </source>
</reference>
<dbReference type="Pfam" id="PF19649">
    <property type="entry name" value="DUF6152"/>
    <property type="match status" value="1"/>
</dbReference>
<sequence length="117" mass="13219">MRINRLLPFVLAALFVALPAAAHHGWSSYDADQAMRFDAELIEVRYRNPHAEVVVEHEGNRWDVVLAPTTRMETRGLPQDGLAVGRTITIEAYPRLDGTRELRAERIVVDGTTVELR</sequence>
<keyword evidence="1" id="KW-0732">Signal</keyword>
<dbReference type="RefSeq" id="WP_133321465.1">
    <property type="nucleotide sequence ID" value="NZ_SMTF01000004.1"/>
</dbReference>
<dbReference type="InterPro" id="IPR046150">
    <property type="entry name" value="DUF6152"/>
</dbReference>
<evidence type="ECO:0000313" key="2">
    <source>
        <dbReference type="EMBL" id="TDK25013.1"/>
    </source>
</evidence>
<feature type="chain" id="PRO_5021017515" evidence="1">
    <location>
        <begin position="23"/>
        <end position="117"/>
    </location>
</feature>
<gene>
    <name evidence="2" type="ORF">E2F46_07515</name>
</gene>
<dbReference type="AlphaFoldDB" id="A0A4R5TVA1"/>
<proteinExistence type="predicted"/>
<evidence type="ECO:0000313" key="3">
    <source>
        <dbReference type="Proteomes" id="UP000294796"/>
    </source>
</evidence>
<accession>A0A4R5TVA1</accession>